<keyword evidence="2" id="KW-0472">Membrane</keyword>
<feature type="compositionally biased region" description="Acidic residues" evidence="1">
    <location>
        <begin position="80"/>
        <end position="93"/>
    </location>
</feature>
<keyword evidence="2" id="KW-0812">Transmembrane</keyword>
<protein>
    <submittedName>
        <fullName evidence="3">Uncharacterized protein</fullName>
    </submittedName>
</protein>
<evidence type="ECO:0000256" key="1">
    <source>
        <dbReference type="SAM" id="MobiDB-lite"/>
    </source>
</evidence>
<name>A0A2C5XQN3_9HYPO</name>
<comment type="caution">
    <text evidence="3">The sequence shown here is derived from an EMBL/GenBank/DDBJ whole genome shotgun (WGS) entry which is preliminary data.</text>
</comment>
<keyword evidence="2" id="KW-1133">Transmembrane helix</keyword>
<proteinExistence type="predicted"/>
<feature type="transmembrane region" description="Helical" evidence="2">
    <location>
        <begin position="272"/>
        <end position="293"/>
    </location>
</feature>
<feature type="compositionally biased region" description="Polar residues" evidence="1">
    <location>
        <begin position="36"/>
        <end position="46"/>
    </location>
</feature>
<evidence type="ECO:0000313" key="4">
    <source>
        <dbReference type="Proteomes" id="UP000226192"/>
    </source>
</evidence>
<evidence type="ECO:0000313" key="3">
    <source>
        <dbReference type="EMBL" id="PHH58767.1"/>
    </source>
</evidence>
<feature type="region of interest" description="Disordered" evidence="1">
    <location>
        <begin position="1"/>
        <end position="128"/>
    </location>
</feature>
<accession>A0A2C5XQN3</accession>
<dbReference type="EMBL" id="NJET01000309">
    <property type="protein sequence ID" value="PHH58767.1"/>
    <property type="molecule type" value="Genomic_DNA"/>
</dbReference>
<feature type="compositionally biased region" description="Low complexity" evidence="1">
    <location>
        <begin position="94"/>
        <end position="112"/>
    </location>
</feature>
<reference evidence="3 4" key="1">
    <citation type="submission" date="2017-06" db="EMBL/GenBank/DDBJ databases">
        <title>Ant-infecting Ophiocordyceps genomes reveal a high diversity of potential behavioral manipulation genes and a possible major role for enterotoxins.</title>
        <authorList>
            <person name="De Bekker C."/>
            <person name="Evans H.C."/>
            <person name="Brachmann A."/>
            <person name="Hughes D.P."/>
        </authorList>
    </citation>
    <scope>NUCLEOTIDE SEQUENCE [LARGE SCALE GENOMIC DNA]</scope>
    <source>
        <strain evidence="3 4">Map64</strain>
    </source>
</reference>
<feature type="region of interest" description="Disordered" evidence="1">
    <location>
        <begin position="503"/>
        <end position="553"/>
    </location>
</feature>
<feature type="region of interest" description="Disordered" evidence="1">
    <location>
        <begin position="379"/>
        <end position="398"/>
    </location>
</feature>
<gene>
    <name evidence="3" type="ORF">CDD81_4596</name>
</gene>
<dbReference type="OrthoDB" id="5411141at2759"/>
<evidence type="ECO:0000256" key="2">
    <source>
        <dbReference type="SAM" id="Phobius"/>
    </source>
</evidence>
<feature type="compositionally biased region" description="Basic and acidic residues" evidence="1">
    <location>
        <begin position="540"/>
        <end position="553"/>
    </location>
</feature>
<organism evidence="3 4">
    <name type="scientific">Ophiocordyceps australis</name>
    <dbReference type="NCBI Taxonomy" id="1399860"/>
    <lineage>
        <taxon>Eukaryota</taxon>
        <taxon>Fungi</taxon>
        <taxon>Dikarya</taxon>
        <taxon>Ascomycota</taxon>
        <taxon>Pezizomycotina</taxon>
        <taxon>Sordariomycetes</taxon>
        <taxon>Hypocreomycetidae</taxon>
        <taxon>Hypocreales</taxon>
        <taxon>Ophiocordycipitaceae</taxon>
        <taxon>Ophiocordyceps</taxon>
    </lineage>
</organism>
<sequence length="553" mass="60804">MVPVADRLYSKRIPSRLDAMTSQDFPPWTRDDDSQSEPWSPQTASKKSLAPSNHHRPILPDGSPAAFSKRDDNNLADQDTSSEDEWDSDDYYDDILPSDWASSTAPSLSASPTAPPPQTPTLNLTIRPVIQPPVNNEYYQTSDLIYTPDMTTSLSILPVSSITMETSISVPRKGKTLVEPPSPTSSSPLVSLTPIVTGSLPPITTGARKEVEVPFSDPYDDPDIPILTVTESAAPTATPVTSALPLITPDPDSINTTLPTLHAGLLPKTERALIAVGSVGATIIVFFVCWLVWKCVKLHKRGNESSSWRDKVPPALSLHGIKRAMASLASRAPLLKKRFQRRNWTNLDKPADDAFWEKRLPSSPTQQEELRSIQVHTAMARQSHHGQRETLGAVDNSSPSQLPYQLTMSSTQPQYGIQGRSSRMTSVSEMSSLSSGFGDGDIMMPSMNKGSATTVTSVTAPAPVAQRSSISSFFHRRETVYTEASEDALPRFRSINSWVRQQSGRVKRAKQREQTASDVPPVPSMPPEQDFRLMMPDEEEPRRVETTSKTFES</sequence>
<dbReference type="AlphaFoldDB" id="A0A2C5XQN3"/>
<dbReference type="STRING" id="1399860.A0A2C5XQN3"/>
<keyword evidence="4" id="KW-1185">Reference proteome</keyword>
<dbReference type="Proteomes" id="UP000226192">
    <property type="component" value="Unassembled WGS sequence"/>
</dbReference>